<feature type="domain" description="Secretion system C-terminal sorting" evidence="3">
    <location>
        <begin position="455"/>
        <end position="519"/>
    </location>
</feature>
<gene>
    <name evidence="4" type="ORF">EQG61_03770</name>
</gene>
<dbReference type="RefSeq" id="WP_129460553.1">
    <property type="nucleotide sequence ID" value="NZ_SBKN01000001.1"/>
</dbReference>
<sequence>MKKIISTGLILVLGAMSSIQAQFSSTSNPWNIPIVSDSEDYYVSSSLHQVFDINGDGKVDFIDSENQNSSAADVFLNGNQKYWKVYLGNGSGFSATSTQWNIPIVSDSEEYYVSSSYHQVIDMNGDGKPDFVDSENEATSGSDVFLNGNQKYWKVYLNTGSGFSATATQWNLPIVSDNSDYMVSSDYHQVVDLNGDGKPDFVDSENEATSSSDTFLNGNQKYWKVYLNTGSGFSATATQWNIPIVSDDYDFIVSYSFHQIIDMNGDGKLDYVDSENQNSSSSDVFLNGNQKYWKVYLNTGTGFSATATQWNIPIVSDDSDYYVSYNFHTTMDMNGDGKPDFVDSENQNSSSADVFLNGNQKYWKVYLNNGAGFNATSLQWNIPIVSDTEEYYVSASFHRVMDFDGDGKVDFIDSENEATSSADVFLNGNQKYWKVYTNTSVLAMEDFNKAVVLGYPNPVTDQLHLTSESPLTAVKIYTISGQLLDSKVVNSSEVSLDFSTYSPGMYIVQAIAEAGMQTLKISKR</sequence>
<dbReference type="NCBIfam" id="TIGR04183">
    <property type="entry name" value="Por_Secre_tail"/>
    <property type="match status" value="1"/>
</dbReference>
<dbReference type="OrthoDB" id="9816120at2"/>
<dbReference type="SUPFAM" id="SSF69318">
    <property type="entry name" value="Integrin alpha N-terminal domain"/>
    <property type="match status" value="1"/>
</dbReference>
<protein>
    <submittedName>
        <fullName evidence="4">T9SS type A sorting domain-containing protein</fullName>
    </submittedName>
</protein>
<evidence type="ECO:0000313" key="4">
    <source>
        <dbReference type="EMBL" id="RXR24575.1"/>
    </source>
</evidence>
<evidence type="ECO:0000313" key="5">
    <source>
        <dbReference type="Proteomes" id="UP000289857"/>
    </source>
</evidence>
<comment type="caution">
    <text evidence="4">The sequence shown here is derived from an EMBL/GenBank/DDBJ whole genome shotgun (WGS) entry which is preliminary data.</text>
</comment>
<accession>A0A4Q1KCH1</accession>
<organism evidence="4 5">
    <name type="scientific">Flavobacterium stagni</name>
    <dbReference type="NCBI Taxonomy" id="2506421"/>
    <lineage>
        <taxon>Bacteria</taxon>
        <taxon>Pseudomonadati</taxon>
        <taxon>Bacteroidota</taxon>
        <taxon>Flavobacteriia</taxon>
        <taxon>Flavobacteriales</taxon>
        <taxon>Flavobacteriaceae</taxon>
        <taxon>Flavobacterium</taxon>
    </lineage>
</organism>
<dbReference type="AlphaFoldDB" id="A0A4Q1KCH1"/>
<keyword evidence="1 2" id="KW-0732">Signal</keyword>
<feature type="signal peptide" evidence="2">
    <location>
        <begin position="1"/>
        <end position="21"/>
    </location>
</feature>
<dbReference type="InterPro" id="IPR028994">
    <property type="entry name" value="Integrin_alpha_N"/>
</dbReference>
<evidence type="ECO:0000256" key="1">
    <source>
        <dbReference type="ARBA" id="ARBA00022729"/>
    </source>
</evidence>
<proteinExistence type="predicted"/>
<dbReference type="Pfam" id="PF18962">
    <property type="entry name" value="Por_Secre_tail"/>
    <property type="match status" value="1"/>
</dbReference>
<name>A0A4Q1KCH1_9FLAO</name>
<dbReference type="InterPro" id="IPR026444">
    <property type="entry name" value="Secre_tail"/>
</dbReference>
<dbReference type="EMBL" id="SBKN01000001">
    <property type="protein sequence ID" value="RXR24575.1"/>
    <property type="molecule type" value="Genomic_DNA"/>
</dbReference>
<evidence type="ECO:0000256" key="2">
    <source>
        <dbReference type="SAM" id="SignalP"/>
    </source>
</evidence>
<evidence type="ECO:0000259" key="3">
    <source>
        <dbReference type="Pfam" id="PF18962"/>
    </source>
</evidence>
<keyword evidence="5" id="KW-1185">Reference proteome</keyword>
<reference evidence="5" key="1">
    <citation type="submission" date="2019-01" db="EMBL/GenBank/DDBJ databases">
        <title>Cytophagaceae bacterium strain CAR-16.</title>
        <authorList>
            <person name="Chen W.-M."/>
        </authorList>
    </citation>
    <scope>NUCLEOTIDE SEQUENCE [LARGE SCALE GENOMIC DNA]</scope>
    <source>
        <strain evidence="5">WWJ-16</strain>
    </source>
</reference>
<dbReference type="Proteomes" id="UP000289857">
    <property type="component" value="Unassembled WGS sequence"/>
</dbReference>
<feature type="chain" id="PRO_5020421573" evidence="2">
    <location>
        <begin position="22"/>
        <end position="524"/>
    </location>
</feature>
<dbReference type="Gene3D" id="2.130.10.130">
    <property type="entry name" value="Integrin alpha, N-terminal"/>
    <property type="match status" value="2"/>
</dbReference>